<comment type="caution">
    <text evidence="5">The sequence shown here is derived from an EMBL/GenBank/DDBJ whole genome shotgun (WGS) entry which is preliminary data.</text>
</comment>
<evidence type="ECO:0000256" key="2">
    <source>
        <dbReference type="SAM" id="MobiDB-lite"/>
    </source>
</evidence>
<dbReference type="GO" id="GO:0005829">
    <property type="term" value="C:cytosol"/>
    <property type="evidence" value="ECO:0007669"/>
    <property type="project" value="UniProtKB-ARBA"/>
</dbReference>
<dbReference type="PRINTS" id="PR00050">
    <property type="entry name" value="COLDSHOCK"/>
</dbReference>
<dbReference type="GO" id="GO:0003676">
    <property type="term" value="F:nucleic acid binding"/>
    <property type="evidence" value="ECO:0007669"/>
    <property type="project" value="InterPro"/>
</dbReference>
<gene>
    <name evidence="5" type="ORF">SAMN05216586_105136</name>
</gene>
<reference evidence="5 6" key="1">
    <citation type="submission" date="2016-10" db="EMBL/GenBank/DDBJ databases">
        <authorList>
            <person name="Varghese N."/>
            <person name="Submissions S."/>
        </authorList>
    </citation>
    <scope>NUCLEOTIDE SEQUENCE [LARGE SCALE GENOMIC DNA]</scope>
    <source>
        <strain evidence="5 6">CECT 8317</strain>
    </source>
</reference>
<dbReference type="PANTHER" id="PTHR46565">
    <property type="entry name" value="COLD SHOCK DOMAIN PROTEIN 2"/>
    <property type="match status" value="1"/>
</dbReference>
<dbReference type="SUPFAM" id="SSF50249">
    <property type="entry name" value="Nucleic acid-binding proteins"/>
    <property type="match status" value="1"/>
</dbReference>
<evidence type="ECO:0000313" key="5">
    <source>
        <dbReference type="EMBL" id="SEG34324.1"/>
    </source>
</evidence>
<dbReference type="PROSITE" id="PS00352">
    <property type="entry name" value="CSD_1"/>
    <property type="match status" value="1"/>
</dbReference>
<dbReference type="CDD" id="cd04458">
    <property type="entry name" value="CSP_CDS"/>
    <property type="match status" value="1"/>
</dbReference>
<dbReference type="EMBL" id="FNVE01000005">
    <property type="protein sequence ID" value="SEG34324.1"/>
    <property type="molecule type" value="Genomic_DNA"/>
</dbReference>
<dbReference type="AlphaFoldDB" id="A0AAQ1G7D9"/>
<feature type="transmembrane region" description="Helical" evidence="3">
    <location>
        <begin position="53"/>
        <end position="72"/>
    </location>
</feature>
<dbReference type="InterPro" id="IPR011129">
    <property type="entry name" value="CSD"/>
</dbReference>
<dbReference type="PANTHER" id="PTHR46565:SF20">
    <property type="entry name" value="COLD SHOCK DOMAIN-CONTAINING PROTEIN 4"/>
    <property type="match status" value="1"/>
</dbReference>
<dbReference type="InterPro" id="IPR012340">
    <property type="entry name" value="NA-bd_OB-fold"/>
</dbReference>
<proteinExistence type="predicted"/>
<dbReference type="InterPro" id="IPR019844">
    <property type="entry name" value="CSD_CS"/>
</dbReference>
<feature type="domain" description="CSD" evidence="4">
    <location>
        <begin position="163"/>
        <end position="227"/>
    </location>
</feature>
<keyword evidence="3" id="KW-1133">Transmembrane helix</keyword>
<dbReference type="SMART" id="SM00357">
    <property type="entry name" value="CSP"/>
    <property type="match status" value="1"/>
</dbReference>
<dbReference type="Proteomes" id="UP000243518">
    <property type="component" value="Unassembled WGS sequence"/>
</dbReference>
<evidence type="ECO:0000256" key="3">
    <source>
        <dbReference type="SAM" id="Phobius"/>
    </source>
</evidence>
<dbReference type="Gene3D" id="2.40.50.140">
    <property type="entry name" value="Nucleic acid-binding proteins"/>
    <property type="match status" value="1"/>
</dbReference>
<evidence type="ECO:0000313" key="6">
    <source>
        <dbReference type="Proteomes" id="UP000243518"/>
    </source>
</evidence>
<feature type="region of interest" description="Disordered" evidence="2">
    <location>
        <begin position="148"/>
        <end position="167"/>
    </location>
</feature>
<feature type="transmembrane region" description="Helical" evidence="3">
    <location>
        <begin position="26"/>
        <end position="47"/>
    </location>
</feature>
<comment type="subcellular location">
    <subcellularLocation>
        <location evidence="1">Cytoplasm</location>
    </subcellularLocation>
</comment>
<sequence length="233" mass="25041">MSRTKQHDHNTNSTLFTVSLLKTLRYLHLFIGAAALLAGLFASVPFLTPSAPISYPGLLAILTGLINLQQFAQQRTADHGMAGGVALLGSALLIVSACIPFGALLIHPMFADWSIWALSAAITGVCLHTLIVLVQELAAIQRAPRPAKKAAKPKASSNGGSGRENGTVKWFNTSKGFGFITRDDGGDVFVHFRSIQGEGHRALQEGQRVSYVVANRDKGLQAEDVTILNERKR</sequence>
<organism evidence="5 6">
    <name type="scientific">Halopseudomonas aestusnigri</name>
    <dbReference type="NCBI Taxonomy" id="857252"/>
    <lineage>
        <taxon>Bacteria</taxon>
        <taxon>Pseudomonadati</taxon>
        <taxon>Pseudomonadota</taxon>
        <taxon>Gammaproteobacteria</taxon>
        <taxon>Pseudomonadales</taxon>
        <taxon>Pseudomonadaceae</taxon>
        <taxon>Halopseudomonas</taxon>
    </lineage>
</organism>
<keyword evidence="3" id="KW-0812">Transmembrane</keyword>
<evidence type="ECO:0000256" key="1">
    <source>
        <dbReference type="RuleBase" id="RU000408"/>
    </source>
</evidence>
<accession>A0AAQ1G7D9</accession>
<protein>
    <submittedName>
        <fullName evidence="5">Cold shock protein, CspA family</fullName>
    </submittedName>
</protein>
<feature type="transmembrane region" description="Helical" evidence="3">
    <location>
        <begin position="113"/>
        <end position="134"/>
    </location>
</feature>
<name>A0AAQ1G7D9_9GAMM</name>
<keyword evidence="6" id="KW-1185">Reference proteome</keyword>
<dbReference type="InterPro" id="IPR002059">
    <property type="entry name" value="CSP_DNA-bd"/>
</dbReference>
<feature type="transmembrane region" description="Helical" evidence="3">
    <location>
        <begin position="84"/>
        <end position="107"/>
    </location>
</feature>
<dbReference type="PROSITE" id="PS51857">
    <property type="entry name" value="CSD_2"/>
    <property type="match status" value="1"/>
</dbReference>
<keyword evidence="3" id="KW-0472">Membrane</keyword>
<dbReference type="Pfam" id="PF00313">
    <property type="entry name" value="CSD"/>
    <property type="match status" value="1"/>
</dbReference>
<evidence type="ECO:0000259" key="4">
    <source>
        <dbReference type="PROSITE" id="PS51857"/>
    </source>
</evidence>